<comment type="function">
    <text evidence="12">Catalyzes the addition of meso-diaminopimelic acid to the nucleotide precursor UDP-N-acetylmuramoyl-L-alanyl-D-glutamate (UMAG) in the biosynthesis of bacterial cell-wall peptidoglycan.</text>
</comment>
<organism evidence="17 18">
    <name type="scientific">Clostridium rhizosphaerae</name>
    <dbReference type="NCBI Taxonomy" id="2803861"/>
    <lineage>
        <taxon>Bacteria</taxon>
        <taxon>Bacillati</taxon>
        <taxon>Bacillota</taxon>
        <taxon>Clostridia</taxon>
        <taxon>Eubacteriales</taxon>
        <taxon>Clostridiaceae</taxon>
        <taxon>Clostridium</taxon>
    </lineage>
</organism>
<evidence type="ECO:0000313" key="18">
    <source>
        <dbReference type="Proteomes" id="UP000632377"/>
    </source>
</evidence>
<protein>
    <recommendedName>
        <fullName evidence="12">UDP-N-acetylmuramoyl-L-alanyl-D-glutamate--2,6-diaminopimelate ligase</fullName>
        <ecNumber evidence="12">6.3.2.13</ecNumber>
    </recommendedName>
    <alternativeName>
        <fullName evidence="12">Meso-A2pm-adding enzyme</fullName>
    </alternativeName>
    <alternativeName>
        <fullName evidence="12">Meso-diaminopimelate-adding enzyme</fullName>
    </alternativeName>
    <alternativeName>
        <fullName evidence="12">UDP-MurNAc-L-Ala-D-Glu:meso-diaminopimelate ligase</fullName>
    </alternativeName>
    <alternativeName>
        <fullName evidence="12">UDP-MurNAc-tripeptide synthetase</fullName>
    </alternativeName>
    <alternativeName>
        <fullName evidence="12">UDP-N-acetylmuramyl-tripeptide synthetase</fullName>
    </alternativeName>
</protein>
<feature type="binding site" evidence="12">
    <location>
        <begin position="152"/>
        <end position="153"/>
    </location>
    <ligand>
        <name>UDP-N-acetyl-alpha-D-muramoyl-L-alanyl-D-glutamate</name>
        <dbReference type="ChEBI" id="CHEBI:83900"/>
    </ligand>
</feature>
<feature type="domain" description="Mur ligase C-terminal" evidence="15">
    <location>
        <begin position="326"/>
        <end position="453"/>
    </location>
</feature>
<evidence type="ECO:0000256" key="5">
    <source>
        <dbReference type="ARBA" id="ARBA00022618"/>
    </source>
</evidence>
<dbReference type="NCBIfam" id="NF001126">
    <property type="entry name" value="PRK00139.1-4"/>
    <property type="match status" value="1"/>
</dbReference>
<feature type="domain" description="Mur ligase N-terminal catalytic" evidence="14">
    <location>
        <begin position="23"/>
        <end position="78"/>
    </location>
</feature>
<proteinExistence type="inferred from homology"/>
<comment type="pathway">
    <text evidence="1 12 13">Cell wall biogenesis; peptidoglycan biosynthesis.</text>
</comment>
<dbReference type="Gene3D" id="3.40.1190.10">
    <property type="entry name" value="Mur-like, catalytic domain"/>
    <property type="match status" value="1"/>
</dbReference>
<feature type="binding site" evidence="12">
    <location>
        <begin position="110"/>
        <end position="116"/>
    </location>
    <ligand>
        <name>ATP</name>
        <dbReference type="ChEBI" id="CHEBI:30616"/>
    </ligand>
</feature>
<dbReference type="EMBL" id="JAESWC010000018">
    <property type="protein sequence ID" value="MBL4937954.1"/>
    <property type="molecule type" value="Genomic_DNA"/>
</dbReference>
<feature type="binding site" evidence="12">
    <location>
        <position position="179"/>
    </location>
    <ligand>
        <name>UDP-N-acetyl-alpha-D-muramoyl-L-alanyl-D-glutamate</name>
        <dbReference type="ChEBI" id="CHEBI:83900"/>
    </ligand>
</feature>
<dbReference type="PANTHER" id="PTHR23135">
    <property type="entry name" value="MUR LIGASE FAMILY MEMBER"/>
    <property type="match status" value="1"/>
</dbReference>
<evidence type="ECO:0000256" key="3">
    <source>
        <dbReference type="ARBA" id="ARBA00022490"/>
    </source>
</evidence>
<comment type="catalytic activity">
    <reaction evidence="12">
        <text>UDP-N-acetyl-alpha-D-muramoyl-L-alanyl-D-glutamate + meso-2,6-diaminopimelate + ATP = UDP-N-acetyl-alpha-D-muramoyl-L-alanyl-gamma-D-glutamyl-meso-2,6-diaminopimelate + ADP + phosphate + H(+)</text>
        <dbReference type="Rhea" id="RHEA:23676"/>
        <dbReference type="ChEBI" id="CHEBI:15378"/>
        <dbReference type="ChEBI" id="CHEBI:30616"/>
        <dbReference type="ChEBI" id="CHEBI:43474"/>
        <dbReference type="ChEBI" id="CHEBI:57791"/>
        <dbReference type="ChEBI" id="CHEBI:83900"/>
        <dbReference type="ChEBI" id="CHEBI:83905"/>
        <dbReference type="ChEBI" id="CHEBI:456216"/>
        <dbReference type="EC" id="6.3.2.13"/>
    </reaction>
</comment>
<dbReference type="InterPro" id="IPR036615">
    <property type="entry name" value="Mur_ligase_C_dom_sf"/>
</dbReference>
<dbReference type="SUPFAM" id="SSF63418">
    <property type="entry name" value="MurE/MurF N-terminal domain"/>
    <property type="match status" value="1"/>
</dbReference>
<evidence type="ECO:0000256" key="12">
    <source>
        <dbReference type="HAMAP-Rule" id="MF_00208"/>
    </source>
</evidence>
<evidence type="ECO:0000256" key="4">
    <source>
        <dbReference type="ARBA" id="ARBA00022598"/>
    </source>
</evidence>
<evidence type="ECO:0000256" key="8">
    <source>
        <dbReference type="ARBA" id="ARBA00022960"/>
    </source>
</evidence>
<evidence type="ECO:0000259" key="14">
    <source>
        <dbReference type="Pfam" id="PF01225"/>
    </source>
</evidence>
<evidence type="ECO:0000313" key="17">
    <source>
        <dbReference type="EMBL" id="MBL4937954.1"/>
    </source>
</evidence>
<dbReference type="Pfam" id="PF08245">
    <property type="entry name" value="Mur_ligase_M"/>
    <property type="match status" value="1"/>
</dbReference>
<name>A0ABS1THX9_9CLOT</name>
<keyword evidence="10 12" id="KW-0131">Cell cycle</keyword>
<dbReference type="Proteomes" id="UP000632377">
    <property type="component" value="Unassembled WGS sequence"/>
</dbReference>
<comment type="cofactor">
    <cofactor evidence="12">
        <name>Mg(2+)</name>
        <dbReference type="ChEBI" id="CHEBI:18420"/>
    </cofactor>
</comment>
<reference evidence="17 18" key="1">
    <citation type="submission" date="2021-01" db="EMBL/GenBank/DDBJ databases">
        <title>Genome public.</title>
        <authorList>
            <person name="Liu C."/>
            <person name="Sun Q."/>
        </authorList>
    </citation>
    <scope>NUCLEOTIDE SEQUENCE [LARGE SCALE GENOMIC DNA]</scope>
    <source>
        <strain evidence="17 18">YIM B02515</strain>
    </source>
</reference>
<dbReference type="InterPro" id="IPR035911">
    <property type="entry name" value="MurE/MurF_N"/>
</dbReference>
<dbReference type="RefSeq" id="WP_202750694.1">
    <property type="nucleotide sequence ID" value="NZ_JAESWC010000018.1"/>
</dbReference>
<feature type="binding site" evidence="12">
    <location>
        <begin position="401"/>
        <end position="404"/>
    </location>
    <ligand>
        <name>meso-2,6-diaminopimelate</name>
        <dbReference type="ChEBI" id="CHEBI:57791"/>
    </ligand>
</feature>
<feature type="domain" description="Mur ligase central" evidence="16">
    <location>
        <begin position="108"/>
        <end position="305"/>
    </location>
</feature>
<keyword evidence="4 12" id="KW-0436">Ligase</keyword>
<keyword evidence="6 12" id="KW-0547">Nucleotide-binding</keyword>
<evidence type="ECO:0000256" key="6">
    <source>
        <dbReference type="ARBA" id="ARBA00022741"/>
    </source>
</evidence>
<gene>
    <name evidence="12" type="primary">murE</name>
    <name evidence="17" type="ORF">JK636_19780</name>
</gene>
<dbReference type="InterPro" id="IPR018109">
    <property type="entry name" value="Folylpolyglutamate_synth_CS"/>
</dbReference>
<feature type="binding site" evidence="12">
    <location>
        <position position="377"/>
    </location>
    <ligand>
        <name>meso-2,6-diaminopimelate</name>
        <dbReference type="ChEBI" id="CHEBI:57791"/>
    </ligand>
</feature>
<feature type="binding site" evidence="12">
    <location>
        <position position="451"/>
    </location>
    <ligand>
        <name>meso-2,6-diaminopimelate</name>
        <dbReference type="ChEBI" id="CHEBI:57791"/>
    </ligand>
</feature>
<evidence type="ECO:0000256" key="10">
    <source>
        <dbReference type="ARBA" id="ARBA00023306"/>
    </source>
</evidence>
<dbReference type="NCBIfam" id="NF001124">
    <property type="entry name" value="PRK00139.1-2"/>
    <property type="match status" value="1"/>
</dbReference>
<comment type="caution">
    <text evidence="12">Lacks conserved residue(s) required for the propagation of feature annotation.</text>
</comment>
<dbReference type="Gene3D" id="3.40.1390.10">
    <property type="entry name" value="MurE/MurF, N-terminal domain"/>
    <property type="match status" value="1"/>
</dbReference>
<dbReference type="Pfam" id="PF02875">
    <property type="entry name" value="Mur_ligase_C"/>
    <property type="match status" value="1"/>
</dbReference>
<keyword evidence="18" id="KW-1185">Reference proteome</keyword>
<dbReference type="InterPro" id="IPR036565">
    <property type="entry name" value="Mur-like_cat_sf"/>
</dbReference>
<evidence type="ECO:0000259" key="16">
    <source>
        <dbReference type="Pfam" id="PF08245"/>
    </source>
</evidence>
<keyword evidence="12" id="KW-0460">Magnesium</keyword>
<sequence>MKLKDLLKGIEYSIIKGSNDININKIQYDSRMVEKDDVFFCIQGFKVDGHRYAQKAADCGAAVIVCENEVDINGDCAIVRVSDSRKSLALASSNYFDDPSKKLKMIGITGTNGKTTSTYMMKSILEQAGFKVGLVGTIANYIGDKKIPSHRTTPESLELNELFNEMVNSGVTHCVMEVSSHSLSLDRVYGINFNEGIFTNLTQDHLDFHKTFENYYNAKLQLFKASETSIINIDDEYGKRAFEDINGKRLTFGLDSDTEVNAKNINIHSKGIEFELHYKGKSVQINLNIPGKYNVYNALGSAAACLLEGVTLEQVKAGLESVFVPGRCEIVSKNYNIGFEIIVDYAHSPDSLENILKTAREFTKGRLICVFGCGGDRDKTKRPIMGNAAATLSDIAVVTSDNPRSEEPIRIIEDILEGIKTDNYVVVENRREAIKEAVKLAKKDDVIVIAGKGHEDYQELKDSVIHFDEREIIADIIKELF</sequence>
<dbReference type="InterPro" id="IPR005761">
    <property type="entry name" value="UDP-N-AcMur-Glu-dNH2Pim_ligase"/>
</dbReference>
<feature type="short sequence motif" description="Meso-diaminopimelate recognition motif" evidence="12">
    <location>
        <begin position="401"/>
        <end position="404"/>
    </location>
</feature>
<evidence type="ECO:0000256" key="7">
    <source>
        <dbReference type="ARBA" id="ARBA00022840"/>
    </source>
</evidence>
<keyword evidence="3 12" id="KW-0963">Cytoplasm</keyword>
<keyword evidence="5 12" id="KW-0132">Cell division</keyword>
<evidence type="ECO:0000256" key="1">
    <source>
        <dbReference type="ARBA" id="ARBA00004752"/>
    </source>
</evidence>
<evidence type="ECO:0000256" key="13">
    <source>
        <dbReference type="RuleBase" id="RU004135"/>
    </source>
</evidence>
<evidence type="ECO:0000256" key="11">
    <source>
        <dbReference type="ARBA" id="ARBA00023316"/>
    </source>
</evidence>
<evidence type="ECO:0000259" key="15">
    <source>
        <dbReference type="Pfam" id="PF02875"/>
    </source>
</evidence>
<dbReference type="InterPro" id="IPR013221">
    <property type="entry name" value="Mur_ligase_cen"/>
</dbReference>
<dbReference type="PROSITE" id="PS01011">
    <property type="entry name" value="FOLYLPOLYGLU_SYNT_1"/>
    <property type="match status" value="1"/>
</dbReference>
<comment type="PTM">
    <text evidence="12">Carboxylation is probably crucial for Mg(2+) binding and, consequently, for the gamma-phosphate positioning of ATP.</text>
</comment>
<dbReference type="EC" id="6.3.2.13" evidence="12"/>
<dbReference type="InterPro" id="IPR000713">
    <property type="entry name" value="Mur_ligase_N"/>
</dbReference>
<dbReference type="NCBIfam" id="TIGR01085">
    <property type="entry name" value="murE"/>
    <property type="match status" value="1"/>
</dbReference>
<dbReference type="Gene3D" id="3.90.190.20">
    <property type="entry name" value="Mur ligase, C-terminal domain"/>
    <property type="match status" value="1"/>
</dbReference>
<keyword evidence="9 12" id="KW-0573">Peptidoglycan synthesis</keyword>
<keyword evidence="8 12" id="KW-0133">Cell shape</keyword>
<evidence type="ECO:0000256" key="2">
    <source>
        <dbReference type="ARBA" id="ARBA00005898"/>
    </source>
</evidence>
<dbReference type="HAMAP" id="MF_00208">
    <property type="entry name" value="MurE"/>
    <property type="match status" value="1"/>
</dbReference>
<feature type="binding site" evidence="12">
    <location>
        <position position="187"/>
    </location>
    <ligand>
        <name>UDP-N-acetyl-alpha-D-muramoyl-L-alanyl-D-glutamate</name>
        <dbReference type="ChEBI" id="CHEBI:83900"/>
    </ligand>
</feature>
<dbReference type="SUPFAM" id="SSF53244">
    <property type="entry name" value="MurD-like peptide ligases, peptide-binding domain"/>
    <property type="match status" value="1"/>
</dbReference>
<dbReference type="Pfam" id="PF01225">
    <property type="entry name" value="Mur_ligase"/>
    <property type="match status" value="1"/>
</dbReference>
<feature type="binding site" evidence="12">
    <location>
        <position position="455"/>
    </location>
    <ligand>
        <name>meso-2,6-diaminopimelate</name>
        <dbReference type="ChEBI" id="CHEBI:57791"/>
    </ligand>
</feature>
<keyword evidence="11 12" id="KW-0961">Cell wall biogenesis/degradation</keyword>
<keyword evidence="7 12" id="KW-0067">ATP-binding</keyword>
<comment type="subcellular location">
    <subcellularLocation>
        <location evidence="12 13">Cytoplasm</location>
    </subcellularLocation>
</comment>
<dbReference type="GO" id="GO:0008765">
    <property type="term" value="F:UDP-N-acetylmuramoylalanyl-D-glutamate-2,6-diaminopimelate ligase activity"/>
    <property type="evidence" value="ECO:0007669"/>
    <property type="project" value="UniProtKB-EC"/>
</dbReference>
<evidence type="ECO:0000256" key="9">
    <source>
        <dbReference type="ARBA" id="ARBA00022984"/>
    </source>
</evidence>
<dbReference type="InterPro" id="IPR004101">
    <property type="entry name" value="Mur_ligase_C"/>
</dbReference>
<feature type="modified residue" description="N6-carboxylysine" evidence="12">
    <location>
        <position position="219"/>
    </location>
</feature>
<feature type="binding site" evidence="12">
    <location>
        <position position="30"/>
    </location>
    <ligand>
        <name>UDP-N-acetyl-alpha-D-muramoyl-L-alanyl-D-glutamate</name>
        <dbReference type="ChEBI" id="CHEBI:83900"/>
    </ligand>
</feature>
<dbReference type="SUPFAM" id="SSF53623">
    <property type="entry name" value="MurD-like peptide ligases, catalytic domain"/>
    <property type="match status" value="1"/>
</dbReference>
<comment type="caution">
    <text evidence="17">The sequence shown here is derived from an EMBL/GenBank/DDBJ whole genome shotgun (WGS) entry which is preliminary data.</text>
</comment>
<accession>A0ABS1THX9</accession>
<comment type="similarity">
    <text evidence="2 12">Belongs to the MurCDEF family. MurE subfamily.</text>
</comment>
<dbReference type="PANTHER" id="PTHR23135:SF4">
    <property type="entry name" value="UDP-N-ACETYLMURAMOYL-L-ALANYL-D-GLUTAMATE--2,6-DIAMINOPIMELATE LIGASE MURE HOMOLOG, CHLOROPLASTIC"/>
    <property type="match status" value="1"/>
</dbReference>